<reference evidence="3" key="3">
    <citation type="submission" date="2021-05" db="EMBL/GenBank/DDBJ databases">
        <title>Protein family content uncovers lineage relationships and bacterial pathway maintenance mechanisms in DPANN archaea.</title>
        <authorList>
            <person name="Castelle C.J."/>
            <person name="Meheust R."/>
            <person name="Jaffe A.L."/>
            <person name="Seitz K."/>
            <person name="Gong X."/>
            <person name="Baker B.J."/>
            <person name="Banfield J.F."/>
        </authorList>
    </citation>
    <scope>NUCLEOTIDE SEQUENCE</scope>
    <source>
        <strain evidence="3">RIFCSPHIGHO2_01_FULL_GW2011_AR10_43_9</strain>
    </source>
</reference>
<reference evidence="2" key="1">
    <citation type="journal article" date="2020" name="bioRxiv">
        <title>A rank-normalized archaeal taxonomy based on genome phylogeny resolves widespread incomplete and uneven classifications.</title>
        <authorList>
            <person name="Rinke C."/>
            <person name="Chuvochina M."/>
            <person name="Mussig A.J."/>
            <person name="Chaumeil P.-A."/>
            <person name="Waite D.W."/>
            <person name="Whitman W.B."/>
            <person name="Parks D.H."/>
            <person name="Hugenholtz P."/>
        </authorList>
    </citation>
    <scope>NUCLEOTIDE SEQUENCE</scope>
    <source>
        <strain evidence="2">UBA10011</strain>
    </source>
</reference>
<comment type="caution">
    <text evidence="2">The sequence shown here is derived from an EMBL/GenBank/DDBJ whole genome shotgun (WGS) entry which is preliminary data.</text>
</comment>
<feature type="transmembrane region" description="Helical" evidence="1">
    <location>
        <begin position="6"/>
        <end position="24"/>
    </location>
</feature>
<evidence type="ECO:0000256" key="1">
    <source>
        <dbReference type="SAM" id="Phobius"/>
    </source>
</evidence>
<feature type="transmembrane region" description="Helical" evidence="1">
    <location>
        <begin position="370"/>
        <end position="391"/>
    </location>
</feature>
<feature type="transmembrane region" description="Helical" evidence="1">
    <location>
        <begin position="192"/>
        <end position="213"/>
    </location>
</feature>
<dbReference type="EMBL" id="JAGVWF010000064">
    <property type="protein sequence ID" value="MBS3059658.1"/>
    <property type="molecule type" value="Genomic_DNA"/>
</dbReference>
<dbReference type="Proteomes" id="UP000577419">
    <property type="component" value="Unassembled WGS sequence"/>
</dbReference>
<dbReference type="Proteomes" id="UP000683213">
    <property type="component" value="Unassembled WGS sequence"/>
</dbReference>
<dbReference type="AlphaFoldDB" id="A0A7J4IUL0"/>
<feature type="transmembrane region" description="Helical" evidence="1">
    <location>
        <begin position="113"/>
        <end position="133"/>
    </location>
</feature>
<proteinExistence type="predicted"/>
<feature type="transmembrane region" description="Helical" evidence="1">
    <location>
        <begin position="403"/>
        <end position="424"/>
    </location>
</feature>
<name>A0A7J4IUL0_9ARCH</name>
<feature type="transmembrane region" description="Helical" evidence="1">
    <location>
        <begin position="461"/>
        <end position="478"/>
    </location>
</feature>
<feature type="transmembrane region" description="Helical" evidence="1">
    <location>
        <begin position="233"/>
        <end position="257"/>
    </location>
</feature>
<organism evidence="2 4">
    <name type="scientific">Candidatus Iainarchaeum sp</name>
    <dbReference type="NCBI Taxonomy" id="3101447"/>
    <lineage>
        <taxon>Archaea</taxon>
        <taxon>Candidatus Iainarchaeota</taxon>
        <taxon>Candidatus Iainarchaeia</taxon>
        <taxon>Candidatus Iainarchaeales</taxon>
        <taxon>Candidatus Iainarchaeaceae</taxon>
        <taxon>Candidatus Iainarchaeum</taxon>
    </lineage>
</organism>
<protein>
    <submittedName>
        <fullName evidence="2">Uncharacterized protein</fullName>
    </submittedName>
</protein>
<keyword evidence="1" id="KW-1133">Transmembrane helix</keyword>
<evidence type="ECO:0000313" key="4">
    <source>
        <dbReference type="Proteomes" id="UP000577419"/>
    </source>
</evidence>
<feature type="transmembrane region" description="Helical" evidence="1">
    <location>
        <begin position="36"/>
        <end position="53"/>
    </location>
</feature>
<accession>A0A7J4IUL0</accession>
<dbReference type="EMBL" id="DUFG01000011">
    <property type="protein sequence ID" value="HIH08039.1"/>
    <property type="molecule type" value="Genomic_DNA"/>
</dbReference>
<sequence length="559" mass="62796">MNFFSFVFMLILWGILSLSVLMLLKNDEGFARSRKNFFIAALLLSGMFLPIYAKVAISKEFVFASSDEDILKQNYEKYVSLRNFALVEHASGPSMLVFMQNIQLLTGLELDTIVFLLGLFLSALTPAFVFFFFLKFSKSYRLSLGAAFLAFFSSFFIWPTIEVRPQQAGFLIALAVLWLFKDFEENRKPSSLAVCSILTVSLSAIHVLSFYYILPMLVALTVYFIMKNNGLHYAYFFVPVLAWVAGIILNNSFFYIIYDLQWALRYSVPALPAVFTEIILLPYGIKLFVPVVGLATLLIAFIFAAVAALKWLGRKISVKEAVERVSAFVDLNFAKIFAALMAVSLLMLAVQVLISFDQIMWLYSNSLPKFVFLELGNIFFGAAGVGGLLYIIRNKRNNSAGMLLVSLTLAGVFASTLLMGIVMTAGFNNFALRTLNYLVIFLAFFAFYALTQVKMQPKLKYAALLILLFFPATLALGTRDPGVLNIVVTYFDVEEAKQVGFSNHFIVVNSLRDNLPVPTTRGDPSIYYNDYSKDLVVNSTQRIVLFPNSRANELMGQKK</sequence>
<gene>
    <name evidence="2" type="ORF">HA237_01575</name>
    <name evidence="3" type="ORF">J4224_04505</name>
</gene>
<evidence type="ECO:0000313" key="2">
    <source>
        <dbReference type="EMBL" id="HIH08039.1"/>
    </source>
</evidence>
<feature type="transmembrane region" description="Helical" evidence="1">
    <location>
        <begin position="264"/>
        <end position="285"/>
    </location>
</feature>
<keyword evidence="1" id="KW-0472">Membrane</keyword>
<feature type="transmembrane region" description="Helical" evidence="1">
    <location>
        <begin position="430"/>
        <end position="449"/>
    </location>
</feature>
<feature type="transmembrane region" description="Helical" evidence="1">
    <location>
        <begin position="164"/>
        <end position="180"/>
    </location>
</feature>
<keyword evidence="1" id="KW-0812">Transmembrane</keyword>
<reference evidence="3" key="2">
    <citation type="submission" date="2021-03" db="EMBL/GenBank/DDBJ databases">
        <authorList>
            <person name="Jaffe A."/>
        </authorList>
    </citation>
    <scope>NUCLEOTIDE SEQUENCE</scope>
    <source>
        <strain evidence="3">RIFCSPHIGHO2_01_FULL_GW2011_AR10_43_9</strain>
    </source>
</reference>
<feature type="transmembrane region" description="Helical" evidence="1">
    <location>
        <begin position="291"/>
        <end position="312"/>
    </location>
</feature>
<feature type="transmembrane region" description="Helical" evidence="1">
    <location>
        <begin position="333"/>
        <end position="354"/>
    </location>
</feature>
<feature type="transmembrane region" description="Helical" evidence="1">
    <location>
        <begin position="140"/>
        <end position="158"/>
    </location>
</feature>
<evidence type="ECO:0000313" key="3">
    <source>
        <dbReference type="EMBL" id="MBS3059658.1"/>
    </source>
</evidence>